<evidence type="ECO:0000256" key="7">
    <source>
        <dbReference type="ARBA" id="ARBA00022723"/>
    </source>
</evidence>
<feature type="binding site" evidence="16">
    <location>
        <position position="55"/>
    </location>
    <ligand>
        <name>Zn(2+)</name>
        <dbReference type="ChEBI" id="CHEBI:29105"/>
        <note>catalytic</note>
    </ligand>
</feature>
<name>A0A432YKI0_9GAMM</name>
<evidence type="ECO:0000256" key="13">
    <source>
        <dbReference type="PIRNR" id="PIRNR006769"/>
    </source>
</evidence>
<keyword evidence="12" id="KW-0511">Multifunctional enzyme</keyword>
<feature type="binding site" evidence="15">
    <location>
        <position position="209"/>
    </location>
    <ligand>
        <name>substrate</name>
    </ligand>
</feature>
<comment type="similarity">
    <text evidence="5 13">In the C-terminal section; belongs to the HTP reductase family.</text>
</comment>
<dbReference type="GO" id="GO:0008703">
    <property type="term" value="F:5-amino-6-(5-phosphoribosylamino)uracil reductase activity"/>
    <property type="evidence" value="ECO:0007669"/>
    <property type="project" value="UniProtKB-EC"/>
</dbReference>
<dbReference type="PROSITE" id="PS51747">
    <property type="entry name" value="CYT_DCMP_DEAMINASES_2"/>
    <property type="match status" value="1"/>
</dbReference>
<comment type="catalytic activity">
    <reaction evidence="13">
        <text>5-amino-6-(5-phospho-D-ribitylamino)uracil + NADP(+) = 5-amino-6-(5-phospho-D-ribosylamino)uracil + NADPH + H(+)</text>
        <dbReference type="Rhea" id="RHEA:17845"/>
        <dbReference type="ChEBI" id="CHEBI:15378"/>
        <dbReference type="ChEBI" id="CHEBI:57783"/>
        <dbReference type="ChEBI" id="CHEBI:58349"/>
        <dbReference type="ChEBI" id="CHEBI:58421"/>
        <dbReference type="ChEBI" id="CHEBI:58453"/>
        <dbReference type="EC" id="1.1.1.193"/>
    </reaction>
</comment>
<dbReference type="PANTHER" id="PTHR38011:SF7">
    <property type="entry name" value="2,5-DIAMINO-6-RIBOSYLAMINO-4(3H)-PYRIMIDINONE 5'-PHOSPHATE REDUCTASE"/>
    <property type="match status" value="1"/>
</dbReference>
<keyword evidence="11 13" id="KW-0560">Oxidoreductase</keyword>
<comment type="function">
    <text evidence="1 13">Converts 2,5-diamino-6-(ribosylamino)-4(3h)-pyrimidinone 5'-phosphate into 5-amino-6-(ribosylamino)-2,4(1h,3h)-pyrimidinedione 5'-phosphate.</text>
</comment>
<feature type="binding site" evidence="15">
    <location>
        <position position="159"/>
    </location>
    <ligand>
        <name>NADP(+)</name>
        <dbReference type="ChEBI" id="CHEBI:58349"/>
    </ligand>
</feature>
<comment type="pathway">
    <text evidence="3 13">Cofactor biosynthesis; riboflavin biosynthesis; 5-amino-6-(D-ribitylamino)uracil from GTP: step 3/4.</text>
</comment>
<sequence>MTDPQACHQRFMQRALELAAQGRFSTAPNPMVGCVVVADGKIVGEGWHQRAGEPHAEVFALREAGALAKGSTVYVTLEPCSHFGRTPPCADALIKANVATVVVAMKDPNPLVSGEGIERLRANGIEVLVGILEQQALALNNGFVARMQRKRPWLRVKMAASLDGRTALSNGESQWISGTDSRRDVHRWRAQSSAILSTAKTVLADNAILTARHPQAERQPTRVIIDSQGLLTGQEAIFKEPFPIILVHAPDTPATAVERDWPAHVECIMVARTNMRHVDLTQLMHELAEKQINSVWTECGAQLAGALLTAELVDELVLYLAPKLIGHSGHGLLNLPAFAHMSQVPELTLKDVRQVADDIRIIAVPRRVRGDLTS</sequence>
<accession>A0A432YKI0</accession>
<evidence type="ECO:0000256" key="8">
    <source>
        <dbReference type="ARBA" id="ARBA00022801"/>
    </source>
</evidence>
<evidence type="ECO:0000256" key="11">
    <source>
        <dbReference type="ARBA" id="ARBA00023002"/>
    </source>
</evidence>
<keyword evidence="8 13" id="KW-0378">Hydrolase</keyword>
<dbReference type="InterPro" id="IPR011549">
    <property type="entry name" value="RibD_C"/>
</dbReference>
<feature type="binding site" evidence="15">
    <location>
        <position position="201"/>
    </location>
    <ligand>
        <name>NADP(+)</name>
        <dbReference type="ChEBI" id="CHEBI:58349"/>
    </ligand>
</feature>
<protein>
    <recommendedName>
        <fullName evidence="13">Riboflavin biosynthesis protein RibD</fullName>
    </recommendedName>
    <domain>
        <recommendedName>
            <fullName evidence="13">Diaminohydroxyphosphoribosylaminopyrimidine deaminase</fullName>
            <shortName evidence="13">DRAP deaminase</shortName>
            <ecNumber evidence="13">3.5.4.26</ecNumber>
        </recommendedName>
        <alternativeName>
            <fullName evidence="13">Riboflavin-specific deaminase</fullName>
        </alternativeName>
    </domain>
    <domain>
        <recommendedName>
            <fullName evidence="13">5-amino-6-(5-phosphoribosylamino)uracil reductase</fullName>
            <ecNumber evidence="13">1.1.1.193</ecNumber>
        </recommendedName>
        <alternativeName>
            <fullName evidence="13">HTP reductase</fullName>
        </alternativeName>
    </domain>
</protein>
<keyword evidence="10 13" id="KW-0521">NADP</keyword>
<evidence type="ECO:0000256" key="4">
    <source>
        <dbReference type="ARBA" id="ARBA00005259"/>
    </source>
</evidence>
<dbReference type="PIRSF" id="PIRSF006769">
    <property type="entry name" value="RibD"/>
    <property type="match status" value="1"/>
</dbReference>
<evidence type="ECO:0000256" key="15">
    <source>
        <dbReference type="PIRSR" id="PIRSR006769-2"/>
    </source>
</evidence>
<evidence type="ECO:0000256" key="12">
    <source>
        <dbReference type="ARBA" id="ARBA00023268"/>
    </source>
</evidence>
<comment type="similarity">
    <text evidence="4 13">In the N-terminal section; belongs to the cytidine and deoxycytidylate deaminase family.</text>
</comment>
<feature type="binding site" evidence="15">
    <location>
        <position position="227"/>
    </location>
    <ligand>
        <name>NADP(+)</name>
        <dbReference type="ChEBI" id="CHEBI:58349"/>
    </ligand>
</feature>
<evidence type="ECO:0000256" key="1">
    <source>
        <dbReference type="ARBA" id="ARBA00002151"/>
    </source>
</evidence>
<comment type="cofactor">
    <cofactor evidence="13 16">
        <name>Zn(2+)</name>
        <dbReference type="ChEBI" id="CHEBI:29105"/>
    </cofactor>
    <text evidence="13 16">Binds 1 zinc ion.</text>
</comment>
<feature type="domain" description="CMP/dCMP-type deaminase" evidence="17">
    <location>
        <begin position="6"/>
        <end position="128"/>
    </location>
</feature>
<feature type="binding site" evidence="15">
    <location>
        <begin position="300"/>
        <end position="306"/>
    </location>
    <ligand>
        <name>NADP(+)</name>
        <dbReference type="ChEBI" id="CHEBI:58349"/>
    </ligand>
</feature>
<evidence type="ECO:0000256" key="14">
    <source>
        <dbReference type="PIRSR" id="PIRSR006769-1"/>
    </source>
</evidence>
<feature type="binding site" evidence="15">
    <location>
        <position position="212"/>
    </location>
    <ligand>
        <name>substrate</name>
    </ligand>
</feature>
<evidence type="ECO:0000256" key="2">
    <source>
        <dbReference type="ARBA" id="ARBA00004882"/>
    </source>
</evidence>
<feature type="binding site" evidence="15">
    <location>
        <position position="173"/>
    </location>
    <ligand>
        <name>substrate</name>
    </ligand>
</feature>
<dbReference type="CDD" id="cd01284">
    <property type="entry name" value="Riboflavin_deaminase-reductase"/>
    <property type="match status" value="1"/>
</dbReference>
<dbReference type="SUPFAM" id="SSF53597">
    <property type="entry name" value="Dihydrofolate reductase-like"/>
    <property type="match status" value="1"/>
</dbReference>
<feature type="binding site" evidence="15">
    <location>
        <position position="205"/>
    </location>
    <ligand>
        <name>NADP(+)</name>
        <dbReference type="ChEBI" id="CHEBI:58349"/>
    </ligand>
</feature>
<comment type="catalytic activity">
    <reaction evidence="13">
        <text>2,5-diamino-6-hydroxy-4-(5-phosphoribosylamino)-pyrimidine + H2O + H(+) = 5-amino-6-(5-phospho-D-ribosylamino)uracil + NH4(+)</text>
        <dbReference type="Rhea" id="RHEA:21868"/>
        <dbReference type="ChEBI" id="CHEBI:15377"/>
        <dbReference type="ChEBI" id="CHEBI:15378"/>
        <dbReference type="ChEBI" id="CHEBI:28938"/>
        <dbReference type="ChEBI" id="CHEBI:58453"/>
        <dbReference type="ChEBI" id="CHEBI:58614"/>
        <dbReference type="EC" id="3.5.4.26"/>
    </reaction>
</comment>
<evidence type="ECO:0000313" key="18">
    <source>
        <dbReference type="EMBL" id="RUO61473.1"/>
    </source>
</evidence>
<evidence type="ECO:0000259" key="17">
    <source>
        <dbReference type="PROSITE" id="PS51747"/>
    </source>
</evidence>
<dbReference type="Proteomes" id="UP000288127">
    <property type="component" value="Unassembled WGS sequence"/>
</dbReference>
<evidence type="ECO:0000256" key="10">
    <source>
        <dbReference type="ARBA" id="ARBA00022857"/>
    </source>
</evidence>
<dbReference type="RefSeq" id="WP_126759095.1">
    <property type="nucleotide sequence ID" value="NZ_PIPZ01000001.1"/>
</dbReference>
<evidence type="ECO:0000256" key="9">
    <source>
        <dbReference type="ARBA" id="ARBA00022833"/>
    </source>
</evidence>
<evidence type="ECO:0000256" key="16">
    <source>
        <dbReference type="PIRSR" id="PIRSR006769-3"/>
    </source>
</evidence>
<gene>
    <name evidence="18" type="primary">ribD</name>
    <name evidence="18" type="ORF">CWI76_04245</name>
</gene>
<dbReference type="Pfam" id="PF01872">
    <property type="entry name" value="RibD_C"/>
    <property type="match status" value="1"/>
</dbReference>
<dbReference type="Gene3D" id="3.40.430.10">
    <property type="entry name" value="Dihydrofolate Reductase, subunit A"/>
    <property type="match status" value="1"/>
</dbReference>
<dbReference type="InterPro" id="IPR016193">
    <property type="entry name" value="Cytidine_deaminase-like"/>
</dbReference>
<evidence type="ECO:0000256" key="5">
    <source>
        <dbReference type="ARBA" id="ARBA00007417"/>
    </source>
</evidence>
<organism evidence="18 19">
    <name type="scientific">Pseudidiomarina marina</name>
    <dbReference type="NCBI Taxonomy" id="502366"/>
    <lineage>
        <taxon>Bacteria</taxon>
        <taxon>Pseudomonadati</taxon>
        <taxon>Pseudomonadota</taxon>
        <taxon>Gammaproteobacteria</taxon>
        <taxon>Alteromonadales</taxon>
        <taxon>Idiomarinaceae</taxon>
        <taxon>Pseudidiomarina</taxon>
    </lineage>
</organism>
<dbReference type="OrthoDB" id="9800865at2"/>
<feature type="binding site" evidence="15">
    <location>
        <position position="298"/>
    </location>
    <ligand>
        <name>substrate</name>
    </ligand>
</feature>
<proteinExistence type="inferred from homology"/>
<evidence type="ECO:0000256" key="6">
    <source>
        <dbReference type="ARBA" id="ARBA00022619"/>
    </source>
</evidence>
<dbReference type="GO" id="GO:0008270">
    <property type="term" value="F:zinc ion binding"/>
    <property type="evidence" value="ECO:0007669"/>
    <property type="project" value="InterPro"/>
</dbReference>
<dbReference type="SUPFAM" id="SSF53927">
    <property type="entry name" value="Cytidine deaminase-like"/>
    <property type="match status" value="1"/>
</dbReference>
<dbReference type="Pfam" id="PF00383">
    <property type="entry name" value="dCMP_cyt_deam_1"/>
    <property type="match status" value="1"/>
</dbReference>
<evidence type="ECO:0000256" key="3">
    <source>
        <dbReference type="ARBA" id="ARBA00004910"/>
    </source>
</evidence>
<feature type="binding site" evidence="15">
    <location>
        <position position="189"/>
    </location>
    <ligand>
        <name>substrate</name>
    </ligand>
</feature>
<dbReference type="AlphaFoldDB" id="A0A432YKI0"/>
<feature type="binding site" evidence="16">
    <location>
        <position position="89"/>
    </location>
    <ligand>
        <name>Zn(2+)</name>
        <dbReference type="ChEBI" id="CHEBI:29105"/>
        <note>catalytic</note>
    </ligand>
</feature>
<dbReference type="InterPro" id="IPR004794">
    <property type="entry name" value="Eubact_RibD"/>
</dbReference>
<dbReference type="InterPro" id="IPR002734">
    <property type="entry name" value="RibDG_C"/>
</dbReference>
<dbReference type="UniPathway" id="UPA00275">
    <property type="reaction ID" value="UER00401"/>
</dbReference>
<feature type="binding site" evidence="16">
    <location>
        <position position="80"/>
    </location>
    <ligand>
        <name>Zn(2+)</name>
        <dbReference type="ChEBI" id="CHEBI:29105"/>
        <note>catalytic</note>
    </ligand>
</feature>
<feature type="binding site" evidence="15">
    <location>
        <position position="175"/>
    </location>
    <ligand>
        <name>NADP(+)</name>
        <dbReference type="ChEBI" id="CHEBI:58349"/>
    </ligand>
</feature>
<evidence type="ECO:0000313" key="19">
    <source>
        <dbReference type="Proteomes" id="UP000288127"/>
    </source>
</evidence>
<comment type="caution">
    <text evidence="18">The sequence shown here is derived from an EMBL/GenBank/DDBJ whole genome shotgun (WGS) entry which is preliminary data.</text>
</comment>
<dbReference type="GO" id="GO:0009231">
    <property type="term" value="P:riboflavin biosynthetic process"/>
    <property type="evidence" value="ECO:0007669"/>
    <property type="project" value="UniProtKB-UniPathway"/>
</dbReference>
<dbReference type="InterPro" id="IPR002125">
    <property type="entry name" value="CMP_dCMP_dom"/>
</dbReference>
<dbReference type="EC" id="3.5.4.26" evidence="13"/>
<dbReference type="NCBIfam" id="TIGR00227">
    <property type="entry name" value="ribD_Cterm"/>
    <property type="match status" value="1"/>
</dbReference>
<dbReference type="EMBL" id="PIPZ01000001">
    <property type="protein sequence ID" value="RUO61473.1"/>
    <property type="molecule type" value="Genomic_DNA"/>
</dbReference>
<dbReference type="PANTHER" id="PTHR38011">
    <property type="entry name" value="DIHYDROFOLATE REDUCTASE FAMILY PROTEIN (AFU_ORTHOLOGUE AFUA_8G06820)"/>
    <property type="match status" value="1"/>
</dbReference>
<dbReference type="GO" id="GO:0008835">
    <property type="term" value="F:diaminohydroxyphosphoribosylaminopyrimidine deaminase activity"/>
    <property type="evidence" value="ECO:0007669"/>
    <property type="project" value="UniProtKB-EC"/>
</dbReference>
<dbReference type="GO" id="GO:0050661">
    <property type="term" value="F:NADP binding"/>
    <property type="evidence" value="ECO:0007669"/>
    <property type="project" value="InterPro"/>
</dbReference>
<dbReference type="InterPro" id="IPR024072">
    <property type="entry name" value="DHFR-like_dom_sf"/>
</dbReference>
<dbReference type="PROSITE" id="PS00903">
    <property type="entry name" value="CYT_DCMP_DEAMINASES_1"/>
    <property type="match status" value="1"/>
</dbReference>
<reference evidence="19" key="1">
    <citation type="journal article" date="2018" name="Front. Microbiol.">
        <title>Genome-Based Analysis Reveals the Taxonomy and Diversity of the Family Idiomarinaceae.</title>
        <authorList>
            <person name="Liu Y."/>
            <person name="Lai Q."/>
            <person name="Shao Z."/>
        </authorList>
    </citation>
    <scope>NUCLEOTIDE SEQUENCE [LARGE SCALE GENOMIC DNA]</scope>
    <source>
        <strain evidence="19">PIM1</strain>
    </source>
</reference>
<dbReference type="EC" id="1.1.1.193" evidence="13"/>
<keyword evidence="19" id="KW-1185">Reference proteome</keyword>
<dbReference type="Gene3D" id="3.40.140.10">
    <property type="entry name" value="Cytidine Deaminase, domain 2"/>
    <property type="match status" value="1"/>
</dbReference>
<keyword evidence="9 13" id="KW-0862">Zinc</keyword>
<keyword evidence="6 13" id="KW-0686">Riboflavin biosynthesis</keyword>
<dbReference type="NCBIfam" id="TIGR00326">
    <property type="entry name" value="eubact_ribD"/>
    <property type="match status" value="1"/>
</dbReference>
<dbReference type="InterPro" id="IPR050765">
    <property type="entry name" value="Riboflavin_Biosynth_HTPR"/>
</dbReference>
<dbReference type="FunFam" id="3.40.140.10:FF:000025">
    <property type="entry name" value="Riboflavin biosynthesis protein RibD"/>
    <property type="match status" value="1"/>
</dbReference>
<keyword evidence="7 13" id="KW-0479">Metal-binding</keyword>
<feature type="active site" description="Proton donor" evidence="14">
    <location>
        <position position="57"/>
    </location>
</feature>
<dbReference type="InterPro" id="IPR016192">
    <property type="entry name" value="APOBEC/CMP_deaminase_Zn-bd"/>
</dbReference>
<comment type="pathway">
    <text evidence="2 13">Cofactor biosynthesis; riboflavin biosynthesis; 5-amino-6-(D-ribitylamino)uracil from GTP: step 2/4.</text>
</comment>